<evidence type="ECO:0000313" key="2">
    <source>
        <dbReference type="Proteomes" id="UP000824782"/>
    </source>
</evidence>
<name>A0AAV6ZVG2_ENGPU</name>
<dbReference type="EMBL" id="WNYA01000011">
    <property type="protein sequence ID" value="KAG8552490.1"/>
    <property type="molecule type" value="Genomic_DNA"/>
</dbReference>
<proteinExistence type="predicted"/>
<gene>
    <name evidence="1" type="ORF">GDO81_004547</name>
</gene>
<comment type="caution">
    <text evidence="1">The sequence shown here is derived from an EMBL/GenBank/DDBJ whole genome shotgun (WGS) entry which is preliminary data.</text>
</comment>
<sequence length="123" mass="13724">MQRIQDQESRESQKEDNQTLLAELVTKKEATGAQEDESKPSEGCTQVQGDYIIAYPGRKNEFGTAKDNHQESDCRCLRMKCCVAGCALVKWPSVKKSLLWHRAVVVGVNQVKQHMQVCTAGSP</sequence>
<evidence type="ECO:0000313" key="1">
    <source>
        <dbReference type="EMBL" id="KAG8552490.1"/>
    </source>
</evidence>
<keyword evidence="2" id="KW-1185">Reference proteome</keyword>
<reference evidence="1" key="1">
    <citation type="thesis" date="2020" institute="ProQuest LLC" country="789 East Eisenhower Parkway, Ann Arbor, MI, USA">
        <title>Comparative Genomics and Chromosome Evolution.</title>
        <authorList>
            <person name="Mudd A.B."/>
        </authorList>
    </citation>
    <scope>NUCLEOTIDE SEQUENCE</scope>
    <source>
        <strain evidence="1">237g6f4</strain>
        <tissue evidence="1">Blood</tissue>
    </source>
</reference>
<accession>A0AAV6ZVG2</accession>
<dbReference type="Proteomes" id="UP000824782">
    <property type="component" value="Unassembled WGS sequence"/>
</dbReference>
<organism evidence="1 2">
    <name type="scientific">Engystomops pustulosus</name>
    <name type="common">Tungara frog</name>
    <name type="synonym">Physalaemus pustulosus</name>
    <dbReference type="NCBI Taxonomy" id="76066"/>
    <lineage>
        <taxon>Eukaryota</taxon>
        <taxon>Metazoa</taxon>
        <taxon>Chordata</taxon>
        <taxon>Craniata</taxon>
        <taxon>Vertebrata</taxon>
        <taxon>Euteleostomi</taxon>
        <taxon>Amphibia</taxon>
        <taxon>Batrachia</taxon>
        <taxon>Anura</taxon>
        <taxon>Neobatrachia</taxon>
        <taxon>Hyloidea</taxon>
        <taxon>Leptodactylidae</taxon>
        <taxon>Leiuperinae</taxon>
        <taxon>Engystomops</taxon>
    </lineage>
</organism>
<protein>
    <submittedName>
        <fullName evidence="1">Uncharacterized protein</fullName>
    </submittedName>
</protein>
<dbReference type="AlphaFoldDB" id="A0AAV6ZVG2"/>